<dbReference type="Pfam" id="PF03358">
    <property type="entry name" value="FMN_red"/>
    <property type="match status" value="1"/>
</dbReference>
<dbReference type="SUPFAM" id="SSF52218">
    <property type="entry name" value="Flavoproteins"/>
    <property type="match status" value="1"/>
</dbReference>
<proteinExistence type="predicted"/>
<dbReference type="PANTHER" id="PTHR30543">
    <property type="entry name" value="CHROMATE REDUCTASE"/>
    <property type="match status" value="1"/>
</dbReference>
<dbReference type="GO" id="GO:0005829">
    <property type="term" value="C:cytosol"/>
    <property type="evidence" value="ECO:0007669"/>
    <property type="project" value="TreeGrafter"/>
</dbReference>
<dbReference type="RefSeq" id="WP_117357511.1">
    <property type="nucleotide sequence ID" value="NZ_QURH01000211.1"/>
</dbReference>
<evidence type="ECO:0000259" key="1">
    <source>
        <dbReference type="Pfam" id="PF03358"/>
    </source>
</evidence>
<sequence>MSETHTLDPRRPSSASRPLRVVAIVGSTRPGRYGPTIADWFTGVARTRDDMEFEVIDLAETMPPPDAAARPSAAESVQAFAEATGKLARADAFVVVTPEYNHSFPGGLKEFIDAHRTQWAAKPVAFVSYGGMSGGLRAVEHLRQVFAELHATSVRNVVSVHNPWTTFDAACPDARAAAHRMLDQLGWWGGALRDARAVRPYEAV</sequence>
<keyword evidence="3" id="KW-1185">Reference proteome</keyword>
<evidence type="ECO:0000313" key="2">
    <source>
        <dbReference type="EMBL" id="RFU41450.1"/>
    </source>
</evidence>
<dbReference type="Proteomes" id="UP000261811">
    <property type="component" value="Unassembled WGS sequence"/>
</dbReference>
<dbReference type="AlphaFoldDB" id="A0A372JNA5"/>
<dbReference type="GO" id="GO:0010181">
    <property type="term" value="F:FMN binding"/>
    <property type="evidence" value="ECO:0007669"/>
    <property type="project" value="TreeGrafter"/>
</dbReference>
<evidence type="ECO:0000313" key="3">
    <source>
        <dbReference type="Proteomes" id="UP000261811"/>
    </source>
</evidence>
<reference evidence="2 3" key="1">
    <citation type="submission" date="2018-08" db="EMBL/GenBank/DDBJ databases">
        <title>Actinomadura jelena sp. nov., a novel Actinomycete isolated from soil in Chad.</title>
        <authorList>
            <person name="Shi L."/>
        </authorList>
    </citation>
    <scope>NUCLEOTIDE SEQUENCE [LARGE SCALE GENOMIC DNA]</scope>
    <source>
        <strain evidence="2 3">NEAU-G17</strain>
    </source>
</reference>
<name>A0A372JNA5_9ACTN</name>
<dbReference type="OrthoDB" id="9812295at2"/>
<organism evidence="2 3">
    <name type="scientific">Actinomadura logoneensis</name>
    <dbReference type="NCBI Taxonomy" id="2293572"/>
    <lineage>
        <taxon>Bacteria</taxon>
        <taxon>Bacillati</taxon>
        <taxon>Actinomycetota</taxon>
        <taxon>Actinomycetes</taxon>
        <taxon>Streptosporangiales</taxon>
        <taxon>Thermomonosporaceae</taxon>
        <taxon>Actinomadura</taxon>
    </lineage>
</organism>
<accession>A0A372JNA5</accession>
<dbReference type="InterPro" id="IPR005025">
    <property type="entry name" value="FMN_Rdtase-like_dom"/>
</dbReference>
<comment type="caution">
    <text evidence="2">The sequence shown here is derived from an EMBL/GenBank/DDBJ whole genome shotgun (WGS) entry which is preliminary data.</text>
</comment>
<dbReference type="Gene3D" id="3.40.50.360">
    <property type="match status" value="1"/>
</dbReference>
<dbReference type="PANTHER" id="PTHR30543:SF21">
    <property type="entry name" value="NAD(P)H-DEPENDENT FMN REDUCTASE LOT6"/>
    <property type="match status" value="1"/>
</dbReference>
<dbReference type="GO" id="GO:0016491">
    <property type="term" value="F:oxidoreductase activity"/>
    <property type="evidence" value="ECO:0007669"/>
    <property type="project" value="InterPro"/>
</dbReference>
<gene>
    <name evidence="2" type="ORF">DZF91_11810</name>
</gene>
<protein>
    <submittedName>
        <fullName evidence="2">NADPH-dependent oxidoreductase</fullName>
    </submittedName>
</protein>
<dbReference type="EMBL" id="QURH01000211">
    <property type="protein sequence ID" value="RFU41450.1"/>
    <property type="molecule type" value="Genomic_DNA"/>
</dbReference>
<dbReference type="InterPro" id="IPR050712">
    <property type="entry name" value="NAD(P)H-dep_reductase"/>
</dbReference>
<dbReference type="InterPro" id="IPR029039">
    <property type="entry name" value="Flavoprotein-like_sf"/>
</dbReference>
<feature type="domain" description="NADPH-dependent FMN reductase-like" evidence="1">
    <location>
        <begin position="20"/>
        <end position="163"/>
    </location>
</feature>